<evidence type="ECO:0000313" key="2">
    <source>
        <dbReference type="Proteomes" id="UP001287356"/>
    </source>
</evidence>
<dbReference type="GO" id="GO:0004775">
    <property type="term" value="F:succinate-CoA ligase (ADP-forming) activity"/>
    <property type="evidence" value="ECO:0007669"/>
    <property type="project" value="TreeGrafter"/>
</dbReference>
<dbReference type="GO" id="GO:0006099">
    <property type="term" value="P:tricarboxylic acid cycle"/>
    <property type="evidence" value="ECO:0007669"/>
    <property type="project" value="TreeGrafter"/>
</dbReference>
<name>A0AAE0MZH5_9PEZI</name>
<dbReference type="GO" id="GO:0005739">
    <property type="term" value="C:mitochondrion"/>
    <property type="evidence" value="ECO:0007669"/>
    <property type="project" value="TreeGrafter"/>
</dbReference>
<dbReference type="PANTHER" id="PTHR11117">
    <property type="entry name" value="SUCCINYL-COA LIGASE SUBUNIT ALPHA"/>
    <property type="match status" value="1"/>
</dbReference>
<dbReference type="InterPro" id="IPR016102">
    <property type="entry name" value="Succinyl-CoA_synth-like"/>
</dbReference>
<dbReference type="Gene3D" id="3.40.50.261">
    <property type="entry name" value="Succinyl-CoA synthetase domains"/>
    <property type="match status" value="3"/>
</dbReference>
<dbReference type="PANTHER" id="PTHR11117:SF6">
    <property type="entry name" value="SYNTHETASE SUBUNIT ALPHA, PUTATIVE (AFU_ORTHOLOGUE AFUA_1G10830)-RELATED"/>
    <property type="match status" value="1"/>
</dbReference>
<reference evidence="1" key="2">
    <citation type="submission" date="2023-06" db="EMBL/GenBank/DDBJ databases">
        <authorList>
            <consortium name="Lawrence Berkeley National Laboratory"/>
            <person name="Haridas S."/>
            <person name="Hensen N."/>
            <person name="Bonometti L."/>
            <person name="Westerberg I."/>
            <person name="Brannstrom I.O."/>
            <person name="Guillou S."/>
            <person name="Cros-Aarteil S."/>
            <person name="Calhoun S."/>
            <person name="Kuo A."/>
            <person name="Mondo S."/>
            <person name="Pangilinan J."/>
            <person name="Riley R."/>
            <person name="Labutti K."/>
            <person name="Andreopoulos B."/>
            <person name="Lipzen A."/>
            <person name="Chen C."/>
            <person name="Yanf M."/>
            <person name="Daum C."/>
            <person name="Ng V."/>
            <person name="Clum A."/>
            <person name="Steindorff A."/>
            <person name="Ohm R."/>
            <person name="Martin F."/>
            <person name="Silar P."/>
            <person name="Natvig D."/>
            <person name="Lalanne C."/>
            <person name="Gautier V."/>
            <person name="Ament-Velasquez S.L."/>
            <person name="Kruys A."/>
            <person name="Hutchinson M.I."/>
            <person name="Powell A.J."/>
            <person name="Barry K."/>
            <person name="Miller A.N."/>
            <person name="Grigoriev I.V."/>
            <person name="Debuchy R."/>
            <person name="Gladieux P."/>
            <person name="Thoren M.H."/>
            <person name="Johannesson H."/>
        </authorList>
    </citation>
    <scope>NUCLEOTIDE SEQUENCE</scope>
    <source>
        <strain evidence="1">CBS 958.72</strain>
    </source>
</reference>
<dbReference type="GO" id="GO:0009361">
    <property type="term" value="C:succinate-CoA ligase complex (ADP-forming)"/>
    <property type="evidence" value="ECO:0007669"/>
    <property type="project" value="TreeGrafter"/>
</dbReference>
<gene>
    <name evidence="1" type="ORF">B0T24DRAFT_598953</name>
</gene>
<reference evidence="1" key="1">
    <citation type="journal article" date="2023" name="Mol. Phylogenet. Evol.">
        <title>Genome-scale phylogeny and comparative genomics of the fungal order Sordariales.</title>
        <authorList>
            <person name="Hensen N."/>
            <person name="Bonometti L."/>
            <person name="Westerberg I."/>
            <person name="Brannstrom I.O."/>
            <person name="Guillou S."/>
            <person name="Cros-Aarteil S."/>
            <person name="Calhoun S."/>
            <person name="Haridas S."/>
            <person name="Kuo A."/>
            <person name="Mondo S."/>
            <person name="Pangilinan J."/>
            <person name="Riley R."/>
            <person name="LaButti K."/>
            <person name="Andreopoulos B."/>
            <person name="Lipzen A."/>
            <person name="Chen C."/>
            <person name="Yan M."/>
            <person name="Daum C."/>
            <person name="Ng V."/>
            <person name="Clum A."/>
            <person name="Steindorff A."/>
            <person name="Ohm R.A."/>
            <person name="Martin F."/>
            <person name="Silar P."/>
            <person name="Natvig D.O."/>
            <person name="Lalanne C."/>
            <person name="Gautier V."/>
            <person name="Ament-Velasquez S.L."/>
            <person name="Kruys A."/>
            <person name="Hutchinson M.I."/>
            <person name="Powell A.J."/>
            <person name="Barry K."/>
            <person name="Miller A.N."/>
            <person name="Grigoriev I.V."/>
            <person name="Debuchy R."/>
            <person name="Gladieux P."/>
            <person name="Hiltunen Thoren M."/>
            <person name="Johannesson H."/>
        </authorList>
    </citation>
    <scope>NUCLEOTIDE SEQUENCE</scope>
    <source>
        <strain evidence="1">CBS 958.72</strain>
    </source>
</reference>
<proteinExistence type="predicted"/>
<dbReference type="SUPFAM" id="SSF52210">
    <property type="entry name" value="Succinyl-CoA synthetase domains"/>
    <property type="match status" value="2"/>
</dbReference>
<dbReference type="GO" id="GO:0004776">
    <property type="term" value="F:succinate-CoA ligase (GDP-forming) activity"/>
    <property type="evidence" value="ECO:0007669"/>
    <property type="project" value="TreeGrafter"/>
</dbReference>
<dbReference type="AlphaFoldDB" id="A0AAE0MZH5"/>
<dbReference type="EMBL" id="JAULSN010000010">
    <property type="protein sequence ID" value="KAK3362063.1"/>
    <property type="molecule type" value="Genomic_DNA"/>
</dbReference>
<dbReference type="InterPro" id="IPR036291">
    <property type="entry name" value="NAD(P)-bd_dom_sf"/>
</dbReference>
<dbReference type="Proteomes" id="UP001287356">
    <property type="component" value="Unassembled WGS sequence"/>
</dbReference>
<dbReference type="SUPFAM" id="SSF51735">
    <property type="entry name" value="NAD(P)-binding Rossmann-fold domains"/>
    <property type="match status" value="1"/>
</dbReference>
<organism evidence="1 2">
    <name type="scientific">Lasiosphaeria ovina</name>
    <dbReference type="NCBI Taxonomy" id="92902"/>
    <lineage>
        <taxon>Eukaryota</taxon>
        <taxon>Fungi</taxon>
        <taxon>Dikarya</taxon>
        <taxon>Ascomycota</taxon>
        <taxon>Pezizomycotina</taxon>
        <taxon>Sordariomycetes</taxon>
        <taxon>Sordariomycetidae</taxon>
        <taxon>Sordariales</taxon>
        <taxon>Lasiosphaeriaceae</taxon>
        <taxon>Lasiosphaeria</taxon>
    </lineage>
</organism>
<accession>A0AAE0MZH5</accession>
<protein>
    <submittedName>
        <fullName evidence="1">Succinyl-CoA synthetase-like protein</fullName>
    </submittedName>
</protein>
<comment type="caution">
    <text evidence="1">The sequence shown here is derived from an EMBL/GenBank/DDBJ whole genome shotgun (WGS) entry which is preliminary data.</text>
</comment>
<keyword evidence="2" id="KW-1185">Reference proteome</keyword>
<sequence length="502" mass="53283">MSSGGRLLHLHSMAWGTKIVGGVTPGREGFHLGLPVLPIVRQAMEQLKPDATAIEGEVPLIVAVAEHIPLRDALRSLAVLEQDDDTDAIALVGEISGTGEIDAASWIREHISRTRSQKPIIALVAGLTEASNQVMGHAGAFTVLGEPDARTKIVALEDTGATIVSHPEKFGEAFNARLDALATRGQVRHRKGSTGAVTKGEHRRQFHLDSRIGGNGATSTSPRVCMDLLRASGETSCGAGGYSGHGERRLLAIGINRSARSPCVIAAPTTEQECLVQTVKRYPFDFGCGRGPSELDIQRIAEHLQLRDTGMAADSLGHTVDSLTAIFYEKEAFLLTTHIVEQHGPDPEVQRSGSVYIRLVGDGAVGTAVNGAGLAMNTVDALQGNAANFLDTGDKATSDTVKASFELVLRDPRALFWLSLKVPVVVRIRGTKEEEGQQLIAESGLPLYAFNDFDEAAAKAVELSMRKPGSQGTAPYTKALGCTYAEGPPSTYNIPSMPSASS</sequence>
<evidence type="ECO:0000313" key="1">
    <source>
        <dbReference type="EMBL" id="KAK3362063.1"/>
    </source>
</evidence>